<organism evidence="1 2">
    <name type="scientific">Arthrobacter alpinus</name>
    <dbReference type="NCBI Taxonomy" id="656366"/>
    <lineage>
        <taxon>Bacteria</taxon>
        <taxon>Bacillati</taxon>
        <taxon>Actinomycetota</taxon>
        <taxon>Actinomycetes</taxon>
        <taxon>Micrococcales</taxon>
        <taxon>Micrococcaceae</taxon>
        <taxon>Arthrobacter</taxon>
    </lineage>
</organism>
<dbReference type="AlphaFoldDB" id="A0A0S2M0Z6"/>
<dbReference type="SUPFAM" id="SSF47789">
    <property type="entry name" value="C-terminal domain of RNA polymerase alpha subunit"/>
    <property type="match status" value="1"/>
</dbReference>
<name>A0A0S2M0Z6_9MICC</name>
<dbReference type="Gene3D" id="1.10.150.20">
    <property type="entry name" value="5' to 3' exonuclease, C-terminal subdomain"/>
    <property type="match status" value="1"/>
</dbReference>
<dbReference type="OrthoDB" id="7950977at2"/>
<accession>A0A0S2M0Z6</accession>
<evidence type="ECO:0008006" key="3">
    <source>
        <dbReference type="Google" id="ProtNLM"/>
    </source>
</evidence>
<dbReference type="RefSeq" id="WP_062289245.1">
    <property type="nucleotide sequence ID" value="NZ_CP013200.1"/>
</dbReference>
<evidence type="ECO:0000313" key="2">
    <source>
        <dbReference type="Proteomes" id="UP000059574"/>
    </source>
</evidence>
<gene>
    <name evidence="1" type="ORF">AS189_12145</name>
</gene>
<sequence length="71" mass="7518">MTEQITTAATEFPRSIGQPAMRALADEGITTFAQLTTRSSKALLALHGVGPKSIRILGEELATRGLTFASD</sequence>
<proteinExistence type="predicted"/>
<reference evidence="1 2" key="2">
    <citation type="journal article" date="2016" name="J. Biotechnol.">
        <title>Complete genome sequence of Arthrobacter alpinus ERGS4:06, a yellow pigmented bacterium tolerant to cold and radiations isolated from Sikkim Himalaya.</title>
        <authorList>
            <person name="Kumar R."/>
            <person name="Singh D."/>
            <person name="Swarnkar M.K."/>
            <person name="Singh A.K."/>
            <person name="Kumar S."/>
        </authorList>
    </citation>
    <scope>NUCLEOTIDE SEQUENCE [LARGE SCALE GENOMIC DNA]</scope>
    <source>
        <strain evidence="1 2">ERGS4:06</strain>
    </source>
</reference>
<dbReference type="Proteomes" id="UP000059574">
    <property type="component" value="Chromosome"/>
</dbReference>
<evidence type="ECO:0000313" key="1">
    <source>
        <dbReference type="EMBL" id="ALO67115.1"/>
    </source>
</evidence>
<reference evidence="2" key="1">
    <citation type="submission" date="2015-11" db="EMBL/GenBank/DDBJ databases">
        <authorList>
            <person name="Kumar R."/>
            <person name="Singh D."/>
            <person name="Swarnkar M.K."/>
            <person name="Singh A.K."/>
            <person name="Kumar S."/>
        </authorList>
    </citation>
    <scope>NUCLEOTIDE SEQUENCE [LARGE SCALE GENOMIC DNA]</scope>
    <source>
        <strain evidence="2">ERGS4:06</strain>
    </source>
</reference>
<protein>
    <recommendedName>
        <fullName evidence="3">DNA-binding protein</fullName>
    </recommendedName>
</protein>
<dbReference type="EMBL" id="CP013200">
    <property type="protein sequence ID" value="ALO67115.1"/>
    <property type="molecule type" value="Genomic_DNA"/>
</dbReference>